<evidence type="ECO:0000313" key="8">
    <source>
        <dbReference type="EMBL" id="MBO1927462.1"/>
    </source>
</evidence>
<dbReference type="RefSeq" id="WP_208149559.1">
    <property type="nucleotide sequence ID" value="NZ_JAGETV010000011.1"/>
</dbReference>
<dbReference type="InterPro" id="IPR004391">
    <property type="entry name" value="Glu_race"/>
</dbReference>
<accession>A0ABS3Q559</accession>
<dbReference type="GO" id="GO:0008881">
    <property type="term" value="F:glutamate racemase activity"/>
    <property type="evidence" value="ECO:0007669"/>
    <property type="project" value="UniProtKB-EC"/>
</dbReference>
<organism evidence="8 9">
    <name type="scientific">Thiomicrorhabdus marina</name>
    <dbReference type="NCBI Taxonomy" id="2818442"/>
    <lineage>
        <taxon>Bacteria</taxon>
        <taxon>Pseudomonadati</taxon>
        <taxon>Pseudomonadota</taxon>
        <taxon>Gammaproteobacteria</taxon>
        <taxon>Thiotrichales</taxon>
        <taxon>Piscirickettsiaceae</taxon>
        <taxon>Thiomicrorhabdus</taxon>
    </lineage>
</organism>
<comment type="pathway">
    <text evidence="7">Cell wall biogenesis; peptidoglycan biosynthesis.</text>
</comment>
<evidence type="ECO:0000256" key="7">
    <source>
        <dbReference type="HAMAP-Rule" id="MF_00258"/>
    </source>
</evidence>
<evidence type="ECO:0000313" key="9">
    <source>
        <dbReference type="Proteomes" id="UP000664835"/>
    </source>
</evidence>
<dbReference type="InterPro" id="IPR015942">
    <property type="entry name" value="Asp/Glu/hydantoin_racemase"/>
</dbReference>
<evidence type="ECO:0000256" key="4">
    <source>
        <dbReference type="ARBA" id="ARBA00022984"/>
    </source>
</evidence>
<dbReference type="Proteomes" id="UP000664835">
    <property type="component" value="Unassembled WGS sequence"/>
</dbReference>
<dbReference type="InterPro" id="IPR001920">
    <property type="entry name" value="Asp/Glu_race"/>
</dbReference>
<feature type="binding site" evidence="7">
    <location>
        <begin position="46"/>
        <end position="47"/>
    </location>
    <ligand>
        <name>substrate</name>
    </ligand>
</feature>
<keyword evidence="3 7" id="KW-0133">Cell shape</keyword>
<comment type="caution">
    <text evidence="8">The sequence shown here is derived from an EMBL/GenBank/DDBJ whole genome shotgun (WGS) entry which is preliminary data.</text>
</comment>
<evidence type="ECO:0000256" key="6">
    <source>
        <dbReference type="ARBA" id="ARBA00023316"/>
    </source>
</evidence>
<name>A0ABS3Q559_9GAMM</name>
<evidence type="ECO:0000256" key="2">
    <source>
        <dbReference type="ARBA" id="ARBA00013090"/>
    </source>
</evidence>
<keyword evidence="9" id="KW-1185">Reference proteome</keyword>
<feature type="binding site" evidence="7">
    <location>
        <begin position="188"/>
        <end position="189"/>
    </location>
    <ligand>
        <name>substrate</name>
    </ligand>
</feature>
<comment type="similarity">
    <text evidence="7">Belongs to the aspartate/glutamate racemases family.</text>
</comment>
<evidence type="ECO:0000256" key="1">
    <source>
        <dbReference type="ARBA" id="ARBA00001602"/>
    </source>
</evidence>
<dbReference type="EMBL" id="JAGETV010000011">
    <property type="protein sequence ID" value="MBO1927462.1"/>
    <property type="molecule type" value="Genomic_DNA"/>
</dbReference>
<protein>
    <recommendedName>
        <fullName evidence="2 7">Glutamate racemase</fullName>
        <ecNumber evidence="2 7">5.1.1.3</ecNumber>
    </recommendedName>
</protein>
<dbReference type="Pfam" id="PF01177">
    <property type="entry name" value="Asp_Glu_race"/>
    <property type="match status" value="1"/>
</dbReference>
<dbReference type="Gene3D" id="3.40.50.1860">
    <property type="match status" value="2"/>
</dbReference>
<evidence type="ECO:0000256" key="5">
    <source>
        <dbReference type="ARBA" id="ARBA00023235"/>
    </source>
</evidence>
<keyword evidence="6 7" id="KW-0961">Cell wall biogenesis/degradation</keyword>
<feature type="active site" description="Proton donor/acceptor" evidence="7">
    <location>
        <position position="77"/>
    </location>
</feature>
<feature type="active site" description="Proton donor/acceptor" evidence="7">
    <location>
        <position position="187"/>
    </location>
</feature>
<comment type="catalytic activity">
    <reaction evidence="1 7">
        <text>L-glutamate = D-glutamate</text>
        <dbReference type="Rhea" id="RHEA:12813"/>
        <dbReference type="ChEBI" id="CHEBI:29985"/>
        <dbReference type="ChEBI" id="CHEBI:29986"/>
        <dbReference type="EC" id="5.1.1.3"/>
    </reaction>
</comment>
<keyword evidence="5 7" id="KW-0413">Isomerase</keyword>
<dbReference type="SUPFAM" id="SSF53681">
    <property type="entry name" value="Aspartate/glutamate racemase"/>
    <property type="match status" value="2"/>
</dbReference>
<dbReference type="HAMAP" id="MF_00258">
    <property type="entry name" value="Glu_racemase"/>
    <property type="match status" value="1"/>
</dbReference>
<feature type="binding site" evidence="7">
    <location>
        <begin position="78"/>
        <end position="79"/>
    </location>
    <ligand>
        <name>substrate</name>
    </ligand>
</feature>
<dbReference type="EC" id="5.1.1.3" evidence="2 7"/>
<gene>
    <name evidence="7 8" type="primary">murI</name>
    <name evidence="8" type="ORF">J3998_07710</name>
</gene>
<comment type="function">
    <text evidence="7">Provides the (R)-glutamate required for cell wall biosynthesis.</text>
</comment>
<feature type="binding site" evidence="7">
    <location>
        <begin position="14"/>
        <end position="15"/>
    </location>
    <ligand>
        <name>substrate</name>
    </ligand>
</feature>
<sequence>MDVEVSNNAIGVFDSGIGGLPIAKQLRELMPHEDILYVADTAFAPYGEKSEAAILERSIAVVEFLLSQKVKAIVVACNTATMVSIKTLRERYDIPFIGVEPGVKPAAIHTKSGVIGVLATEKTLSSHAFDALAKRVAGNVQMEIQPSPKLVRLVENLQLDFAEAQTTVHSYVQPLLDKGADTIILGCTHFTHLTTVIEKVAGQDVTVISTELAVAKEAQRRIEAALLQNPKNTIGSERFFSSADLTAVQRQIDYLWGSEVSLESF</sequence>
<reference evidence="8 9" key="1">
    <citation type="submission" date="2021-03" db="EMBL/GenBank/DDBJ databases">
        <title>Thiomicrorhabdus sp.nov.,novel sulfur-oxidizing bacteria isolated from coastal sediment.</title>
        <authorList>
            <person name="Liu X."/>
        </authorList>
    </citation>
    <scope>NUCLEOTIDE SEQUENCE [LARGE SCALE GENOMIC DNA]</scope>
    <source>
        <strain evidence="8 9">6S2-11</strain>
    </source>
</reference>
<dbReference type="PANTHER" id="PTHR21198:SF2">
    <property type="entry name" value="GLUTAMATE RACEMASE"/>
    <property type="match status" value="1"/>
</dbReference>
<dbReference type="PANTHER" id="PTHR21198">
    <property type="entry name" value="GLUTAMATE RACEMASE"/>
    <property type="match status" value="1"/>
</dbReference>
<dbReference type="NCBIfam" id="TIGR00067">
    <property type="entry name" value="glut_race"/>
    <property type="match status" value="1"/>
</dbReference>
<proteinExistence type="inferred from homology"/>
<evidence type="ECO:0000256" key="3">
    <source>
        <dbReference type="ARBA" id="ARBA00022960"/>
    </source>
</evidence>
<keyword evidence="4 7" id="KW-0573">Peptidoglycan synthesis</keyword>